<gene>
    <name evidence="2" type="ORF">R1flu_015338</name>
</gene>
<reference evidence="2 3" key="1">
    <citation type="submission" date="2024-09" db="EMBL/GenBank/DDBJ databases">
        <title>Chromosome-scale assembly of Riccia fluitans.</title>
        <authorList>
            <person name="Paukszto L."/>
            <person name="Sawicki J."/>
            <person name="Karawczyk K."/>
            <person name="Piernik-Szablinska J."/>
            <person name="Szczecinska M."/>
            <person name="Mazdziarz M."/>
        </authorList>
    </citation>
    <scope>NUCLEOTIDE SEQUENCE [LARGE SCALE GENOMIC DNA]</scope>
    <source>
        <strain evidence="2">Rf_01</strain>
        <tissue evidence="2">Aerial parts of the thallus</tissue>
    </source>
</reference>
<dbReference type="Proteomes" id="UP001605036">
    <property type="component" value="Unassembled WGS sequence"/>
</dbReference>
<feature type="domain" description="DDE-1" evidence="1">
    <location>
        <begin position="304"/>
        <end position="457"/>
    </location>
</feature>
<evidence type="ECO:0000313" key="2">
    <source>
        <dbReference type="EMBL" id="KAL2630652.1"/>
    </source>
</evidence>
<organism evidence="2 3">
    <name type="scientific">Riccia fluitans</name>
    <dbReference type="NCBI Taxonomy" id="41844"/>
    <lineage>
        <taxon>Eukaryota</taxon>
        <taxon>Viridiplantae</taxon>
        <taxon>Streptophyta</taxon>
        <taxon>Embryophyta</taxon>
        <taxon>Marchantiophyta</taxon>
        <taxon>Marchantiopsida</taxon>
        <taxon>Marchantiidae</taxon>
        <taxon>Marchantiales</taxon>
        <taxon>Ricciaceae</taxon>
        <taxon>Riccia</taxon>
    </lineage>
</organism>
<dbReference type="AlphaFoldDB" id="A0ABD1YMG6"/>
<evidence type="ECO:0000259" key="1">
    <source>
        <dbReference type="Pfam" id="PF03184"/>
    </source>
</evidence>
<sequence>MKELLKSFTTTGKQTIALYRTRTWEQKLKAIFFYFHESLGNIDQELTCSLFSINVMTFQNWIKQKRYFGKWVHYVEAFKVFDILPGVPATYRKNYKDVDTSSQVQIDSKFRNSTPGHQYVSALSAGTRQKNRNAAGKSDNITYLLQTTKTVSSGRKVKYTQEEEFLISTVVMKWETCNPLSKLAAYDLLISMFGHEQEAERTEWEVKMKIHSGHISPSLSQWVARVLERHRKESISQKVPVNWLQICLDVCALICSIMQSSGVTRLVNADEMFLQFYPKETHLIAPTNAQRVGSNRAKDAKKGCTVMVACEMFQSQIIAPMIIMTGQPDGTLSRRFSSWDGLSKVTFHPKHWMDKDGCCTYLEYLASCYPGKKVGLISDAASSHFSDQVKEKTADLNITLGGIPPGCTSLIQVCDLIANKPIKQAFKTRYVSWKIASDPGPGGKYKVDRKDVISWLEQTIEDVNARMSTCSEVAKAFVTYGQDF</sequence>
<name>A0ABD1YMG6_9MARC</name>
<proteinExistence type="predicted"/>
<comment type="caution">
    <text evidence="2">The sequence shown here is derived from an EMBL/GenBank/DDBJ whole genome shotgun (WGS) entry which is preliminary data.</text>
</comment>
<protein>
    <recommendedName>
        <fullName evidence="1">DDE-1 domain-containing protein</fullName>
    </recommendedName>
</protein>
<evidence type="ECO:0000313" key="3">
    <source>
        <dbReference type="Proteomes" id="UP001605036"/>
    </source>
</evidence>
<keyword evidence="3" id="KW-1185">Reference proteome</keyword>
<dbReference type="InterPro" id="IPR004875">
    <property type="entry name" value="DDE_SF_endonuclease_dom"/>
</dbReference>
<dbReference type="EMBL" id="JBHFFA010000004">
    <property type="protein sequence ID" value="KAL2630652.1"/>
    <property type="molecule type" value="Genomic_DNA"/>
</dbReference>
<dbReference type="Pfam" id="PF03184">
    <property type="entry name" value="DDE_1"/>
    <property type="match status" value="1"/>
</dbReference>
<accession>A0ABD1YMG6</accession>